<keyword evidence="8" id="KW-1185">Reference proteome</keyword>
<evidence type="ECO:0000256" key="3">
    <source>
        <dbReference type="ARBA" id="ARBA00022801"/>
    </source>
</evidence>
<keyword evidence="3 5" id="KW-0378">Hydrolase</keyword>
<dbReference type="CDD" id="cd07560">
    <property type="entry name" value="Peptidase_S41_CPP"/>
    <property type="match status" value="1"/>
</dbReference>
<dbReference type="SUPFAM" id="SSF52096">
    <property type="entry name" value="ClpP/crotonase"/>
    <property type="match status" value="1"/>
</dbReference>
<dbReference type="InterPro" id="IPR001478">
    <property type="entry name" value="PDZ"/>
</dbReference>
<dbReference type="CDD" id="cd06782">
    <property type="entry name" value="cpPDZ_CPP-like"/>
    <property type="match status" value="1"/>
</dbReference>
<evidence type="ECO:0000313" key="7">
    <source>
        <dbReference type="EMBL" id="MBA4495332.1"/>
    </source>
</evidence>
<protein>
    <submittedName>
        <fullName evidence="7">S41 family peptidase</fullName>
    </submittedName>
</protein>
<dbReference type="InterPro" id="IPR005151">
    <property type="entry name" value="Tail-specific_protease"/>
</dbReference>
<dbReference type="InterPro" id="IPR036365">
    <property type="entry name" value="PGBD-like_sf"/>
</dbReference>
<dbReference type="SMART" id="SM00228">
    <property type="entry name" value="PDZ"/>
    <property type="match status" value="1"/>
</dbReference>
<dbReference type="GO" id="GO:0007165">
    <property type="term" value="P:signal transduction"/>
    <property type="evidence" value="ECO:0007669"/>
    <property type="project" value="TreeGrafter"/>
</dbReference>
<dbReference type="Proteomes" id="UP000535491">
    <property type="component" value="Unassembled WGS sequence"/>
</dbReference>
<dbReference type="GO" id="GO:0008236">
    <property type="term" value="F:serine-type peptidase activity"/>
    <property type="evidence" value="ECO:0007669"/>
    <property type="project" value="UniProtKB-KW"/>
</dbReference>
<dbReference type="PANTHER" id="PTHR32060">
    <property type="entry name" value="TAIL-SPECIFIC PROTEASE"/>
    <property type="match status" value="1"/>
</dbReference>
<accession>A0A7W2A9L6</accession>
<keyword evidence="4 5" id="KW-0720">Serine protease</keyword>
<name>A0A7W2A9L6_9BACL</name>
<dbReference type="Gene3D" id="2.30.42.10">
    <property type="match status" value="1"/>
</dbReference>
<dbReference type="Pfam" id="PF01471">
    <property type="entry name" value="PG_binding_1"/>
    <property type="match status" value="1"/>
</dbReference>
<dbReference type="EMBL" id="JACEIQ010000014">
    <property type="protein sequence ID" value="MBA4495332.1"/>
    <property type="molecule type" value="Genomic_DNA"/>
</dbReference>
<sequence length="492" mass="53315">MIFRGRTVAFIVVVSIVFSNLGTALMVGNGGLLDRLTAGSEALLSGSFSSGSGTQGFDEHAAKLKKAFSLIKSNYVHNVSDEQLIDGAIQGMVTSLGDPYSAYMDPKQANQFKEDLQSSFTGIGAEVTMKNGRLTIVSPFKGSPAEKAGIRPEDQVIKVNGESLEGMDLNKAVSKIRGPKGTKAKLEIVRPGVRDILRITVVRDEIPLNTVAAEMLPDQIGRITLSQFSEKTADDFAKELKKLEQQGMKGLVIDVRDNPGGLLPVVLEMLDQLVPGKKTVLMTEDKAGNRVKYNSKLEKAKPYPITVLINKGSASASEILAAALKESGGYPLVGETSFGKGTVQSAEDFEDGSNLKLTMAKWLTPKGNWIDQKGGTKGIKPDFPVKAPDYEHALPPDPVKPLKKDDNSVEVKNMQIILDALGFHPGRKDGYFDGRTELAVKAFQKTKNLPVNGQLNKATANQLRESFIKLLQDPKNDVQLQVAVQVLKKKIK</sequence>
<dbReference type="AlphaFoldDB" id="A0A7W2A9L6"/>
<evidence type="ECO:0000256" key="1">
    <source>
        <dbReference type="ARBA" id="ARBA00009179"/>
    </source>
</evidence>
<dbReference type="PROSITE" id="PS50106">
    <property type="entry name" value="PDZ"/>
    <property type="match status" value="1"/>
</dbReference>
<dbReference type="Pfam" id="PF22694">
    <property type="entry name" value="CtpB_N-like"/>
    <property type="match status" value="1"/>
</dbReference>
<evidence type="ECO:0000313" key="8">
    <source>
        <dbReference type="Proteomes" id="UP000535491"/>
    </source>
</evidence>
<gene>
    <name evidence="7" type="ORF">H1191_13560</name>
</gene>
<dbReference type="InterPro" id="IPR002477">
    <property type="entry name" value="Peptidoglycan-bd-like"/>
</dbReference>
<dbReference type="GO" id="GO:0004175">
    <property type="term" value="F:endopeptidase activity"/>
    <property type="evidence" value="ECO:0007669"/>
    <property type="project" value="TreeGrafter"/>
</dbReference>
<feature type="domain" description="PDZ" evidence="6">
    <location>
        <begin position="113"/>
        <end position="177"/>
    </location>
</feature>
<dbReference type="Gene3D" id="1.10.101.10">
    <property type="entry name" value="PGBD-like superfamily/PGBD"/>
    <property type="match status" value="1"/>
</dbReference>
<comment type="caution">
    <text evidence="7">The sequence shown here is derived from an EMBL/GenBank/DDBJ whole genome shotgun (WGS) entry which is preliminary data.</text>
</comment>
<dbReference type="InterPro" id="IPR036034">
    <property type="entry name" value="PDZ_sf"/>
</dbReference>
<dbReference type="Gene3D" id="3.90.226.10">
    <property type="entry name" value="2-enoyl-CoA Hydratase, Chain A, domain 1"/>
    <property type="match status" value="1"/>
</dbReference>
<dbReference type="SUPFAM" id="SSF50156">
    <property type="entry name" value="PDZ domain-like"/>
    <property type="match status" value="1"/>
</dbReference>
<dbReference type="SMART" id="SM00245">
    <property type="entry name" value="TSPc"/>
    <property type="match status" value="1"/>
</dbReference>
<proteinExistence type="inferred from homology"/>
<dbReference type="InterPro" id="IPR041489">
    <property type="entry name" value="PDZ_6"/>
</dbReference>
<evidence type="ECO:0000259" key="6">
    <source>
        <dbReference type="PROSITE" id="PS50106"/>
    </source>
</evidence>
<evidence type="ECO:0000256" key="2">
    <source>
        <dbReference type="ARBA" id="ARBA00022670"/>
    </source>
</evidence>
<dbReference type="GO" id="GO:0006508">
    <property type="term" value="P:proteolysis"/>
    <property type="evidence" value="ECO:0007669"/>
    <property type="project" value="UniProtKB-KW"/>
</dbReference>
<dbReference type="FunFam" id="3.30.750.44:FF:000001">
    <property type="entry name" value="S41 family peptidase"/>
    <property type="match status" value="1"/>
</dbReference>
<dbReference type="Gene3D" id="3.30.750.44">
    <property type="match status" value="1"/>
</dbReference>
<dbReference type="RefSeq" id="WP_181752668.1">
    <property type="nucleotide sequence ID" value="NZ_JACEIQ010000014.1"/>
</dbReference>
<dbReference type="GO" id="GO:0030288">
    <property type="term" value="C:outer membrane-bounded periplasmic space"/>
    <property type="evidence" value="ECO:0007669"/>
    <property type="project" value="TreeGrafter"/>
</dbReference>
<dbReference type="FunFam" id="2.30.42.10:FF:000063">
    <property type="entry name" value="Peptidase, S41 family"/>
    <property type="match status" value="1"/>
</dbReference>
<dbReference type="Pfam" id="PF03572">
    <property type="entry name" value="Peptidase_S41"/>
    <property type="match status" value="1"/>
</dbReference>
<dbReference type="Pfam" id="PF17820">
    <property type="entry name" value="PDZ_6"/>
    <property type="match status" value="1"/>
</dbReference>
<organism evidence="7 8">
    <name type="scientific">Paenactinomyces guangxiensis</name>
    <dbReference type="NCBI Taxonomy" id="1490290"/>
    <lineage>
        <taxon>Bacteria</taxon>
        <taxon>Bacillati</taxon>
        <taxon>Bacillota</taxon>
        <taxon>Bacilli</taxon>
        <taxon>Bacillales</taxon>
        <taxon>Thermoactinomycetaceae</taxon>
        <taxon>Paenactinomyces</taxon>
    </lineage>
</organism>
<dbReference type="NCBIfam" id="TIGR00225">
    <property type="entry name" value="prc"/>
    <property type="match status" value="1"/>
</dbReference>
<dbReference type="InterPro" id="IPR029045">
    <property type="entry name" value="ClpP/crotonase-like_dom_sf"/>
</dbReference>
<dbReference type="InterPro" id="IPR036366">
    <property type="entry name" value="PGBDSf"/>
</dbReference>
<evidence type="ECO:0000256" key="5">
    <source>
        <dbReference type="RuleBase" id="RU004404"/>
    </source>
</evidence>
<comment type="similarity">
    <text evidence="1 5">Belongs to the peptidase S41A family.</text>
</comment>
<dbReference type="InterPro" id="IPR004447">
    <property type="entry name" value="Peptidase_S41A"/>
</dbReference>
<keyword evidence="2 5" id="KW-0645">Protease</keyword>
<dbReference type="PANTHER" id="PTHR32060:SF29">
    <property type="entry name" value="CARBOXY-TERMINAL PROCESSING PROTEASE CTPB"/>
    <property type="match status" value="1"/>
</dbReference>
<evidence type="ECO:0000256" key="4">
    <source>
        <dbReference type="ARBA" id="ARBA00022825"/>
    </source>
</evidence>
<reference evidence="7 8" key="1">
    <citation type="submission" date="2020-07" db="EMBL/GenBank/DDBJ databases">
        <authorList>
            <person name="Feng H."/>
        </authorList>
    </citation>
    <scope>NUCLEOTIDE SEQUENCE [LARGE SCALE GENOMIC DNA]</scope>
    <source>
        <strain evidence="8">s-10</strain>
    </source>
</reference>
<dbReference type="SUPFAM" id="SSF47090">
    <property type="entry name" value="PGBD-like"/>
    <property type="match status" value="1"/>
</dbReference>
<dbReference type="InterPro" id="IPR055210">
    <property type="entry name" value="CtpA/B_N"/>
</dbReference>